<dbReference type="OrthoDB" id="3335835at2"/>
<feature type="domain" description="Insertion element IS402-like" evidence="2">
    <location>
        <begin position="13"/>
        <end position="87"/>
    </location>
</feature>
<dbReference type="EMBL" id="WBMT01000029">
    <property type="protein sequence ID" value="KAB2340547.1"/>
    <property type="molecule type" value="Genomic_DNA"/>
</dbReference>
<dbReference type="PANTHER" id="PTHR30007:SF0">
    <property type="entry name" value="TRANSPOSASE"/>
    <property type="match status" value="1"/>
</dbReference>
<dbReference type="AlphaFoldDB" id="A0A6H9YA37"/>
<keyword evidence="4" id="KW-1185">Reference proteome</keyword>
<proteinExistence type="predicted"/>
<name>A0A6H9YA37_9ACTN</name>
<evidence type="ECO:0000259" key="1">
    <source>
        <dbReference type="Pfam" id="PF01609"/>
    </source>
</evidence>
<dbReference type="InterPro" id="IPR025161">
    <property type="entry name" value="IS402-like_dom"/>
</dbReference>
<accession>A0A6H9YA37</accession>
<dbReference type="InterPro" id="IPR002559">
    <property type="entry name" value="Transposase_11"/>
</dbReference>
<organism evidence="3 4">
    <name type="scientific">Actinomadura rudentiformis</name>
    <dbReference type="NCBI Taxonomy" id="359158"/>
    <lineage>
        <taxon>Bacteria</taxon>
        <taxon>Bacillati</taxon>
        <taxon>Actinomycetota</taxon>
        <taxon>Actinomycetes</taxon>
        <taxon>Streptosporangiales</taxon>
        <taxon>Thermomonosporaceae</taxon>
        <taxon>Actinomadura</taxon>
    </lineage>
</organism>
<dbReference type="Pfam" id="PF01609">
    <property type="entry name" value="DDE_Tnp_1"/>
    <property type="match status" value="1"/>
</dbReference>
<gene>
    <name evidence="3" type="ORF">F8566_44225</name>
</gene>
<evidence type="ECO:0000259" key="2">
    <source>
        <dbReference type="Pfam" id="PF13340"/>
    </source>
</evidence>
<protein>
    <submittedName>
        <fullName evidence="3">IS5 family transposase</fullName>
    </submittedName>
</protein>
<dbReference type="PANTHER" id="PTHR30007">
    <property type="entry name" value="PHP DOMAIN PROTEIN"/>
    <property type="match status" value="1"/>
</dbReference>
<dbReference type="Proteomes" id="UP000468735">
    <property type="component" value="Unassembled WGS sequence"/>
</dbReference>
<dbReference type="GO" id="GO:0003677">
    <property type="term" value="F:DNA binding"/>
    <property type="evidence" value="ECO:0007669"/>
    <property type="project" value="InterPro"/>
</dbReference>
<evidence type="ECO:0000313" key="3">
    <source>
        <dbReference type="EMBL" id="KAB2340547.1"/>
    </source>
</evidence>
<dbReference type="NCBIfam" id="NF033580">
    <property type="entry name" value="transpos_IS5_3"/>
    <property type="match status" value="1"/>
</dbReference>
<sequence length="272" mass="30662">MRRRRYPSDTTLKEWALLEQLLPPPACQTPRGGRPEKHRRRDVVDAIRFLVDNGIKWRSIPHDYNIPWQTVYSIFARWARAGVIDHILHQLRSRLREHRGYCPHPVAIVVDSQTVRAAATVSKATRGYDPGKGTEGRKRHIAVDLGGLLVSVLVTAASVQDRDAARDLFSQLRQSQPQVTCAWADTAYAGALVGWAADALDLTLAIVTRPAGAVGFVLLPRRWVVERSFSWLMHARRTVRDYERLPAHAEAHIAWAAVTLMTRRLARLAAQP</sequence>
<evidence type="ECO:0000313" key="4">
    <source>
        <dbReference type="Proteomes" id="UP000468735"/>
    </source>
</evidence>
<dbReference type="Pfam" id="PF13340">
    <property type="entry name" value="DUF4096"/>
    <property type="match status" value="1"/>
</dbReference>
<reference evidence="3 4" key="1">
    <citation type="submission" date="2019-09" db="EMBL/GenBank/DDBJ databases">
        <title>Actinomadura physcomitrii sp. nov., a novel actinomycete isolated from moss [Physcomitrium sphaericum (Ludw) Fuernr].</title>
        <authorList>
            <person name="Zhuang X."/>
            <person name="Liu C."/>
        </authorList>
    </citation>
    <scope>NUCLEOTIDE SEQUENCE [LARGE SCALE GENOMIC DNA]</scope>
    <source>
        <strain evidence="3 4">HMC1</strain>
    </source>
</reference>
<dbReference type="GO" id="GO:0006313">
    <property type="term" value="P:DNA transposition"/>
    <property type="evidence" value="ECO:0007669"/>
    <property type="project" value="InterPro"/>
</dbReference>
<comment type="caution">
    <text evidence="3">The sequence shown here is derived from an EMBL/GenBank/DDBJ whole genome shotgun (WGS) entry which is preliminary data.</text>
</comment>
<dbReference type="RefSeq" id="WP_151569461.1">
    <property type="nucleotide sequence ID" value="NZ_WBMT01000029.1"/>
</dbReference>
<feature type="domain" description="Transposase IS4-like" evidence="1">
    <location>
        <begin position="106"/>
        <end position="254"/>
    </location>
</feature>
<dbReference type="GO" id="GO:0004803">
    <property type="term" value="F:transposase activity"/>
    <property type="evidence" value="ECO:0007669"/>
    <property type="project" value="InterPro"/>
</dbReference>